<accession>A0A2V1E1T6</accession>
<feature type="region of interest" description="Disordered" evidence="1">
    <location>
        <begin position="23"/>
        <end position="53"/>
    </location>
</feature>
<proteinExistence type="predicted"/>
<evidence type="ECO:0000256" key="1">
    <source>
        <dbReference type="SAM" id="MobiDB-lite"/>
    </source>
</evidence>
<evidence type="ECO:0000313" key="3">
    <source>
        <dbReference type="Proteomes" id="UP000244855"/>
    </source>
</evidence>
<reference evidence="2 3" key="1">
    <citation type="journal article" date="2018" name="Sci. Rep.">
        <title>Comparative genomics provides insights into the lifestyle and reveals functional heterogeneity of dark septate endophytic fungi.</title>
        <authorList>
            <person name="Knapp D.G."/>
            <person name="Nemeth J.B."/>
            <person name="Barry K."/>
            <person name="Hainaut M."/>
            <person name="Henrissat B."/>
            <person name="Johnson J."/>
            <person name="Kuo A."/>
            <person name="Lim J.H.P."/>
            <person name="Lipzen A."/>
            <person name="Nolan M."/>
            <person name="Ohm R.A."/>
            <person name="Tamas L."/>
            <person name="Grigoriev I.V."/>
            <person name="Spatafora J.W."/>
            <person name="Nagy L.G."/>
            <person name="Kovacs G.M."/>
        </authorList>
    </citation>
    <scope>NUCLEOTIDE SEQUENCE [LARGE SCALE GENOMIC DNA]</scope>
    <source>
        <strain evidence="2 3">DSE2036</strain>
    </source>
</reference>
<sequence length="111" mass="12537">MQPDKSEPNPGCVSDPFLVNMVCNGRRRHTSDGQSRHQTHSPSLSLSTRANRHPSIYRIPRPILAPSDSYHLPSFRFRRIPVPPRRCLLAALVRHPRLSAASLFNLPLLPT</sequence>
<protein>
    <submittedName>
        <fullName evidence="2">Uncharacterized protein</fullName>
    </submittedName>
</protein>
<dbReference type="AlphaFoldDB" id="A0A2V1E1T6"/>
<dbReference type="Proteomes" id="UP000244855">
    <property type="component" value="Unassembled WGS sequence"/>
</dbReference>
<keyword evidence="3" id="KW-1185">Reference proteome</keyword>
<evidence type="ECO:0000313" key="2">
    <source>
        <dbReference type="EMBL" id="PVI03614.1"/>
    </source>
</evidence>
<organism evidence="2 3">
    <name type="scientific">Periconia macrospinosa</name>
    <dbReference type="NCBI Taxonomy" id="97972"/>
    <lineage>
        <taxon>Eukaryota</taxon>
        <taxon>Fungi</taxon>
        <taxon>Dikarya</taxon>
        <taxon>Ascomycota</taxon>
        <taxon>Pezizomycotina</taxon>
        <taxon>Dothideomycetes</taxon>
        <taxon>Pleosporomycetidae</taxon>
        <taxon>Pleosporales</taxon>
        <taxon>Massarineae</taxon>
        <taxon>Periconiaceae</taxon>
        <taxon>Periconia</taxon>
    </lineage>
</organism>
<gene>
    <name evidence="2" type="ORF">DM02DRAFT_240440</name>
</gene>
<dbReference type="EMBL" id="KZ805329">
    <property type="protein sequence ID" value="PVI03614.1"/>
    <property type="molecule type" value="Genomic_DNA"/>
</dbReference>
<feature type="compositionally biased region" description="Polar residues" evidence="1">
    <location>
        <begin position="40"/>
        <end position="49"/>
    </location>
</feature>
<name>A0A2V1E1T6_9PLEO</name>